<comment type="caution">
    <text evidence="1">The sequence shown here is derived from an EMBL/GenBank/DDBJ whole genome shotgun (WGS) entry which is preliminary data.</text>
</comment>
<dbReference type="PROSITE" id="PS00018">
    <property type="entry name" value="EF_HAND_1"/>
    <property type="match status" value="1"/>
</dbReference>
<proteinExistence type="predicted"/>
<dbReference type="EMBL" id="VJSY01000044">
    <property type="protein sequence ID" value="MDR8756596.1"/>
    <property type="molecule type" value="Genomic_DNA"/>
</dbReference>
<keyword evidence="2" id="KW-1185">Reference proteome</keyword>
<sequence length="488" mass="56847">MDKNKTNDLTPHEIKKIIDNFTNSLVFNDKGQTISEILSIIDSPFSDYKNNDVLSMIFHRFFTTTEIPVALPIFGFLSLVSAWCVKNKATMTIPLDPRVKQLDTWTIMLAPSGSAKSMASGIINSMAPPDPEGNSVIEPNFTKPNGPAAFVEQVAKLDDGETCTGFWIEDEVSQMFKLVETEGHPMNEIREHLLKMKDNAKLSRLSKGKEIKTNPVVMTQLFINTIDSFAKHITDESMKDGLMRRYQFVLAQKDEDRDHTDFPLYDVSNIRTDAMFDKFLDVFTQNISRLNYTFSNACYKIYCVMYKRFWQQQYVKWMTGQENFYRTYMMEAWKYAVFHHIIHLKQGTEIQEDSMQWALKVVMLLLNSFERFIEYRARKPERIIIQKAKMDKYIDWIRANEDKKGFGVRAFCRKFNISKDDAISSLTSIKVHNPKFKSVLLDDININIVKEDRVKAFYDIFDDPALFNKEARDSYDKNKKELKFGLKK</sequence>
<evidence type="ECO:0000313" key="1">
    <source>
        <dbReference type="EMBL" id="MDR8756596.1"/>
    </source>
</evidence>
<organism evidence="1 2">
    <name type="scientific">Burkholderia pseudomultivorans</name>
    <dbReference type="NCBI Taxonomy" id="1207504"/>
    <lineage>
        <taxon>Bacteria</taxon>
        <taxon>Pseudomonadati</taxon>
        <taxon>Pseudomonadota</taxon>
        <taxon>Betaproteobacteria</taxon>
        <taxon>Burkholderiales</taxon>
        <taxon>Burkholderiaceae</taxon>
        <taxon>Burkholderia</taxon>
        <taxon>Burkholderia cepacia complex</taxon>
    </lineage>
</organism>
<gene>
    <name evidence="1" type="ORF">FEQ00_05034</name>
</gene>
<dbReference type="RefSeq" id="WP_150728808.1">
    <property type="nucleotide sequence ID" value="NZ_CADFDQ010000034.1"/>
</dbReference>
<reference evidence="1 2" key="1">
    <citation type="submission" date="2019-06" db="EMBL/GenBank/DDBJ databases">
        <title>Evolution of Burkholderia multivorans in the lungs of Cystic Fibrosis patients.</title>
        <authorList>
            <person name="Moreira L.M."/>
        </authorList>
    </citation>
    <scope>NUCLEOTIDE SEQUENCE [LARGE SCALE GENOMIC DNA]</scope>
    <source>
        <strain evidence="1 2">VC13239</strain>
    </source>
</reference>
<dbReference type="InterPro" id="IPR018247">
    <property type="entry name" value="EF_Hand_1_Ca_BS"/>
</dbReference>
<dbReference type="Proteomes" id="UP001248067">
    <property type="component" value="Unassembled WGS sequence"/>
</dbReference>
<evidence type="ECO:0008006" key="3">
    <source>
        <dbReference type="Google" id="ProtNLM"/>
    </source>
</evidence>
<name>A0ABU2E9N0_9BURK</name>
<protein>
    <recommendedName>
        <fullName evidence="3">DUF3987 domain-containing protein</fullName>
    </recommendedName>
</protein>
<accession>A0ABU2E9N0</accession>
<evidence type="ECO:0000313" key="2">
    <source>
        <dbReference type="Proteomes" id="UP001248067"/>
    </source>
</evidence>